<accession>A0A4R2BDM5</accession>
<gene>
    <name evidence="2" type="ORF">EV146_106240</name>
</gene>
<feature type="chain" id="PRO_5020532909" description="DUF4367 domain-containing protein" evidence="1">
    <location>
        <begin position="24"/>
        <end position="176"/>
    </location>
</feature>
<keyword evidence="3" id="KW-1185">Reference proteome</keyword>
<reference evidence="2 3" key="1">
    <citation type="journal article" date="2015" name="Stand. Genomic Sci.">
        <title>Genomic Encyclopedia of Bacterial and Archaeal Type Strains, Phase III: the genomes of soil and plant-associated and newly described type strains.</title>
        <authorList>
            <person name="Whitman W.B."/>
            <person name="Woyke T."/>
            <person name="Klenk H.P."/>
            <person name="Zhou Y."/>
            <person name="Lilburn T.G."/>
            <person name="Beck B.J."/>
            <person name="De Vos P."/>
            <person name="Vandamme P."/>
            <person name="Eisen J.A."/>
            <person name="Garrity G."/>
            <person name="Hugenholtz P."/>
            <person name="Kyrpides N.C."/>
        </authorList>
    </citation>
    <scope>NUCLEOTIDE SEQUENCE [LARGE SCALE GENOMIC DNA]</scope>
    <source>
        <strain evidence="2 3">CV53</strain>
    </source>
</reference>
<organism evidence="2 3">
    <name type="scientific">Mesobacillus foraminis</name>
    <dbReference type="NCBI Taxonomy" id="279826"/>
    <lineage>
        <taxon>Bacteria</taxon>
        <taxon>Bacillati</taxon>
        <taxon>Bacillota</taxon>
        <taxon>Bacilli</taxon>
        <taxon>Bacillales</taxon>
        <taxon>Bacillaceae</taxon>
        <taxon>Mesobacillus</taxon>
    </lineage>
</organism>
<dbReference type="RefSeq" id="WP_132006406.1">
    <property type="nucleotide sequence ID" value="NZ_JABUHM010000004.1"/>
</dbReference>
<evidence type="ECO:0000256" key="1">
    <source>
        <dbReference type="SAM" id="SignalP"/>
    </source>
</evidence>
<sequence length="176" mass="20293">MKVKFLLLLLFNIACFGTVGVSADYYDSPPVEKGFFEIGYKPAEEALNLCEDHFQQKIELPYKLPPISFTHYLGRCTNNLGSSNGFEVEYLNEKRPELHYMIHIKPKEHGLKVDKEHVAKTFKLNDGKGVYVTELIRSFNLFIFERDGWQYILSIDKRGSRQVPPEVLADIANSFK</sequence>
<evidence type="ECO:0000313" key="3">
    <source>
        <dbReference type="Proteomes" id="UP000295689"/>
    </source>
</evidence>
<dbReference type="EMBL" id="SLVV01000006">
    <property type="protein sequence ID" value="TCN25038.1"/>
    <property type="molecule type" value="Genomic_DNA"/>
</dbReference>
<evidence type="ECO:0000313" key="2">
    <source>
        <dbReference type="EMBL" id="TCN25038.1"/>
    </source>
</evidence>
<feature type="signal peptide" evidence="1">
    <location>
        <begin position="1"/>
        <end position="23"/>
    </location>
</feature>
<comment type="caution">
    <text evidence="2">The sequence shown here is derived from an EMBL/GenBank/DDBJ whole genome shotgun (WGS) entry which is preliminary data.</text>
</comment>
<dbReference type="AlphaFoldDB" id="A0A4R2BDM5"/>
<protein>
    <recommendedName>
        <fullName evidence="4">DUF4367 domain-containing protein</fullName>
    </recommendedName>
</protein>
<keyword evidence="1" id="KW-0732">Signal</keyword>
<dbReference type="Proteomes" id="UP000295689">
    <property type="component" value="Unassembled WGS sequence"/>
</dbReference>
<proteinExistence type="predicted"/>
<evidence type="ECO:0008006" key="4">
    <source>
        <dbReference type="Google" id="ProtNLM"/>
    </source>
</evidence>
<name>A0A4R2BDM5_9BACI</name>